<evidence type="ECO:0000256" key="1">
    <source>
        <dbReference type="SAM" id="MobiDB-lite"/>
    </source>
</evidence>
<proteinExistence type="predicted"/>
<protein>
    <submittedName>
        <fullName evidence="2">Uncharacterized protein</fullName>
    </submittedName>
</protein>
<feature type="compositionally biased region" description="Polar residues" evidence="1">
    <location>
        <begin position="48"/>
        <end position="59"/>
    </location>
</feature>
<organism evidence="2">
    <name type="scientific">Spongospora subterranea</name>
    <dbReference type="NCBI Taxonomy" id="70186"/>
    <lineage>
        <taxon>Eukaryota</taxon>
        <taxon>Sar</taxon>
        <taxon>Rhizaria</taxon>
        <taxon>Endomyxa</taxon>
        <taxon>Phytomyxea</taxon>
        <taxon>Plasmodiophorida</taxon>
        <taxon>Plasmodiophoridae</taxon>
        <taxon>Spongospora</taxon>
    </lineage>
</organism>
<reference evidence="2" key="1">
    <citation type="submission" date="2015-04" db="EMBL/GenBank/DDBJ databases">
        <title>The genome sequence of the plant pathogenic Rhizarian Plasmodiophora brassicae reveals insights in its biotrophic life cycle and the origin of chitin synthesis.</title>
        <authorList>
            <person name="Schwelm A."/>
            <person name="Fogelqvist J."/>
            <person name="Knaust A."/>
            <person name="Julke S."/>
            <person name="Lilja T."/>
            <person name="Dhandapani V."/>
            <person name="Bonilla-Rosso G."/>
            <person name="Karlsson M."/>
            <person name="Shevchenko A."/>
            <person name="Choi S.R."/>
            <person name="Kim H.G."/>
            <person name="Park J.Y."/>
            <person name="Lim Y.P."/>
            <person name="Ludwig-Muller J."/>
            <person name="Dixelius C."/>
        </authorList>
    </citation>
    <scope>NUCLEOTIDE SEQUENCE</scope>
    <source>
        <tissue evidence="2">Potato root galls</tissue>
    </source>
</reference>
<name>A0A0H5R5R0_9EUKA</name>
<accession>A0A0H5R5R0</accession>
<dbReference type="EMBL" id="HACM01008680">
    <property type="protein sequence ID" value="CRZ09122.1"/>
    <property type="molecule type" value="Transcribed_RNA"/>
</dbReference>
<dbReference type="AlphaFoldDB" id="A0A0H5R5R0"/>
<evidence type="ECO:0000313" key="2">
    <source>
        <dbReference type="EMBL" id="CRZ09122.1"/>
    </source>
</evidence>
<sequence length="103" mass="11272">MNAFISKHFQQNHQKVMGVVGAYAGLYFAIQAMRSGKSGKSPVAAATPISQQTGSSSDSKYGFEVPSIDTIGEWSSKEENVKAWEQWISKEGNLDEWAKSLAK</sequence>
<feature type="region of interest" description="Disordered" evidence="1">
    <location>
        <begin position="38"/>
        <end position="61"/>
    </location>
</feature>